<dbReference type="OrthoDB" id="5416547at2"/>
<dbReference type="InterPro" id="IPR036390">
    <property type="entry name" value="WH_DNA-bd_sf"/>
</dbReference>
<evidence type="ECO:0000259" key="5">
    <source>
        <dbReference type="PROSITE" id="PS50931"/>
    </source>
</evidence>
<dbReference type="InterPro" id="IPR000847">
    <property type="entry name" value="LysR_HTH_N"/>
</dbReference>
<dbReference type="GO" id="GO:0003700">
    <property type="term" value="F:DNA-binding transcription factor activity"/>
    <property type="evidence" value="ECO:0007669"/>
    <property type="project" value="InterPro"/>
</dbReference>
<dbReference type="GO" id="GO:0006351">
    <property type="term" value="P:DNA-templated transcription"/>
    <property type="evidence" value="ECO:0007669"/>
    <property type="project" value="TreeGrafter"/>
</dbReference>
<accession>A0A3A8JLP9</accession>
<feature type="domain" description="HTH lysR-type" evidence="5">
    <location>
        <begin position="4"/>
        <end position="61"/>
    </location>
</feature>
<dbReference type="EMBL" id="RAWE01000238">
    <property type="protein sequence ID" value="RKG95876.1"/>
    <property type="molecule type" value="Genomic_DNA"/>
</dbReference>
<dbReference type="PROSITE" id="PS50931">
    <property type="entry name" value="HTH_LYSR"/>
    <property type="match status" value="1"/>
</dbReference>
<dbReference type="SUPFAM" id="SSF53850">
    <property type="entry name" value="Periplasmic binding protein-like II"/>
    <property type="match status" value="1"/>
</dbReference>
<dbReference type="InterPro" id="IPR005119">
    <property type="entry name" value="LysR_subst-bd"/>
</dbReference>
<reference evidence="7" key="1">
    <citation type="submission" date="2018-09" db="EMBL/GenBank/DDBJ databases">
        <authorList>
            <person name="Livingstone P.G."/>
            <person name="Whitworth D.E."/>
        </authorList>
    </citation>
    <scope>NUCLEOTIDE SEQUENCE [LARGE SCALE GENOMIC DNA]</scope>
    <source>
        <strain evidence="7">CA043D</strain>
    </source>
</reference>
<dbReference type="Proteomes" id="UP000268313">
    <property type="component" value="Unassembled WGS sequence"/>
</dbReference>
<dbReference type="Pfam" id="PF03466">
    <property type="entry name" value="LysR_substrate"/>
    <property type="match status" value="1"/>
</dbReference>
<evidence type="ECO:0000256" key="4">
    <source>
        <dbReference type="ARBA" id="ARBA00023163"/>
    </source>
</evidence>
<keyword evidence="3" id="KW-0238">DNA-binding</keyword>
<dbReference type="Gene3D" id="1.10.10.10">
    <property type="entry name" value="Winged helix-like DNA-binding domain superfamily/Winged helix DNA-binding domain"/>
    <property type="match status" value="1"/>
</dbReference>
<protein>
    <submittedName>
        <fullName evidence="6">LysR family transcriptional regulator</fullName>
    </submittedName>
</protein>
<dbReference type="FunFam" id="1.10.10.10:FF:000001">
    <property type="entry name" value="LysR family transcriptional regulator"/>
    <property type="match status" value="1"/>
</dbReference>
<evidence type="ECO:0000256" key="3">
    <source>
        <dbReference type="ARBA" id="ARBA00023125"/>
    </source>
</evidence>
<name>A0A3A8JLP9_9BACT</name>
<keyword evidence="7" id="KW-1185">Reference proteome</keyword>
<comment type="caution">
    <text evidence="6">The sequence shown here is derived from an EMBL/GenBank/DDBJ whole genome shotgun (WGS) entry which is preliminary data.</text>
</comment>
<evidence type="ECO:0000256" key="2">
    <source>
        <dbReference type="ARBA" id="ARBA00023015"/>
    </source>
</evidence>
<comment type="similarity">
    <text evidence="1">Belongs to the LysR transcriptional regulatory family.</text>
</comment>
<dbReference type="PANTHER" id="PTHR30537">
    <property type="entry name" value="HTH-TYPE TRANSCRIPTIONAL REGULATOR"/>
    <property type="match status" value="1"/>
</dbReference>
<dbReference type="AlphaFoldDB" id="A0A3A8JLP9"/>
<dbReference type="RefSeq" id="WP_120607360.1">
    <property type="nucleotide sequence ID" value="NZ_RAWE01000238.1"/>
</dbReference>
<evidence type="ECO:0000256" key="1">
    <source>
        <dbReference type="ARBA" id="ARBA00009437"/>
    </source>
</evidence>
<dbReference type="InterPro" id="IPR036388">
    <property type="entry name" value="WH-like_DNA-bd_sf"/>
</dbReference>
<dbReference type="PANTHER" id="PTHR30537:SF1">
    <property type="entry name" value="HTH-TYPE TRANSCRIPTIONAL REGULATOR PGRR"/>
    <property type="match status" value="1"/>
</dbReference>
<keyword evidence="2" id="KW-0805">Transcription regulation</keyword>
<dbReference type="InterPro" id="IPR058163">
    <property type="entry name" value="LysR-type_TF_proteobact-type"/>
</dbReference>
<evidence type="ECO:0000313" key="6">
    <source>
        <dbReference type="EMBL" id="RKG95876.1"/>
    </source>
</evidence>
<proteinExistence type="inferred from homology"/>
<dbReference type="SUPFAM" id="SSF46785">
    <property type="entry name" value="Winged helix' DNA-binding domain"/>
    <property type="match status" value="1"/>
</dbReference>
<keyword evidence="4" id="KW-0804">Transcription</keyword>
<dbReference type="Gene3D" id="3.40.190.290">
    <property type="match status" value="1"/>
</dbReference>
<gene>
    <name evidence="6" type="ORF">D7X32_37685</name>
</gene>
<evidence type="ECO:0000313" key="7">
    <source>
        <dbReference type="Proteomes" id="UP000268313"/>
    </source>
</evidence>
<sequence length="294" mass="32640">MSFTPLTGLHAFVTVARHRNFSAAARELGVSTSAVSQAVRQFEARLGVTVLSRTTRSVAPTEAGRRLLERSGPALEQALDGLRTVMDTGDELTGTVRLSVPELAMEQALNAVVPRYLAAYPKVSLEINVDSRRVDIVKEGFDGGVRMEGIPKDMVRVRLSERMRFLVVAAPAYLARHGEPRKPEDLLQHRCLGMRMDSGEPYRWDLERGKRSWRIPVAPVLTTNDRRGRVAIAEAGAGLAYVPEPDVAPQLESGTLRIVLEEYAAWVPGFFLYFPSRKQASPAFRAFIDLVRTR</sequence>
<organism evidence="6 7">
    <name type="scientific">Corallococcus carmarthensis</name>
    <dbReference type="NCBI Taxonomy" id="2316728"/>
    <lineage>
        <taxon>Bacteria</taxon>
        <taxon>Pseudomonadati</taxon>
        <taxon>Myxococcota</taxon>
        <taxon>Myxococcia</taxon>
        <taxon>Myxococcales</taxon>
        <taxon>Cystobacterineae</taxon>
        <taxon>Myxococcaceae</taxon>
        <taxon>Corallococcus</taxon>
    </lineage>
</organism>
<dbReference type="Pfam" id="PF00126">
    <property type="entry name" value="HTH_1"/>
    <property type="match status" value="1"/>
</dbReference>
<dbReference type="GO" id="GO:0043565">
    <property type="term" value="F:sequence-specific DNA binding"/>
    <property type="evidence" value="ECO:0007669"/>
    <property type="project" value="TreeGrafter"/>
</dbReference>